<keyword evidence="2 4" id="KW-0012">Acyltransferase</keyword>
<dbReference type="OrthoDB" id="3210041at2"/>
<dbReference type="GO" id="GO:0003841">
    <property type="term" value="F:1-acylglycerol-3-phosphate O-acyltransferase activity"/>
    <property type="evidence" value="ECO:0007669"/>
    <property type="project" value="TreeGrafter"/>
</dbReference>
<keyword evidence="1 4" id="KW-0808">Transferase</keyword>
<accession>A0A3G6IRU6</accession>
<evidence type="ECO:0000313" key="5">
    <source>
        <dbReference type="Proteomes" id="UP000271426"/>
    </source>
</evidence>
<dbReference type="SMART" id="SM00563">
    <property type="entry name" value="PlsC"/>
    <property type="match status" value="1"/>
</dbReference>
<dbReference type="Proteomes" id="UP000271426">
    <property type="component" value="Chromosome"/>
</dbReference>
<name>A0A3G6IRU6_9CORY</name>
<dbReference type="InterPro" id="IPR002123">
    <property type="entry name" value="Plipid/glycerol_acylTrfase"/>
</dbReference>
<dbReference type="PANTHER" id="PTHR10434:SF55">
    <property type="entry name" value="POSSIBLE ACYLTRANSFERASE"/>
    <property type="match status" value="1"/>
</dbReference>
<keyword evidence="5" id="KW-1185">Reference proteome</keyword>
<dbReference type="CDD" id="cd07989">
    <property type="entry name" value="LPLAT_AGPAT-like"/>
    <property type="match status" value="1"/>
</dbReference>
<dbReference type="SUPFAM" id="SSF69593">
    <property type="entry name" value="Glycerol-3-phosphate (1)-acyltransferase"/>
    <property type="match status" value="1"/>
</dbReference>
<dbReference type="GO" id="GO:0005886">
    <property type="term" value="C:plasma membrane"/>
    <property type="evidence" value="ECO:0007669"/>
    <property type="project" value="TreeGrafter"/>
</dbReference>
<protein>
    <submittedName>
        <fullName evidence="4">1-acyl-sn-glycerol-3-phosphate acyltransferase</fullName>
        <ecNumber evidence="4">2.3.1.-</ecNumber>
    </submittedName>
</protein>
<dbReference type="EMBL" id="CP033898">
    <property type="protein sequence ID" value="AZA08309.1"/>
    <property type="molecule type" value="Genomic_DNA"/>
</dbReference>
<proteinExistence type="predicted"/>
<dbReference type="AlphaFoldDB" id="A0A3G6IRU6"/>
<feature type="domain" description="Phospholipid/glycerol acyltransferase" evidence="3">
    <location>
        <begin position="62"/>
        <end position="177"/>
    </location>
</feature>
<dbReference type="KEGG" id="cpso:CPPEL_00805"/>
<sequence>MEWTSKEGFRVEAGLEPAPKHAEANELVYSRLIIPAIKGVMKAQGLQITIQGAEHIPADGPGLIACNHTSYMDFIYAGIPARLRAKRLVRFMTKREIFEVKGVGMLMRAMKHIRVDRAAGAASLEEAVRRLESGQLVGIFPEGTISRDFELGQLKSGAVRIAQAADAPLIPMAMWGAQQLWTKGHKKKMGRHRFPIWMKVGEPIDASGDVDAATQRLRDAMETLLAEVRHDYEQAFGPVKLEPSKPQP</sequence>
<dbReference type="GO" id="GO:0006654">
    <property type="term" value="P:phosphatidic acid biosynthetic process"/>
    <property type="evidence" value="ECO:0007669"/>
    <property type="project" value="TreeGrafter"/>
</dbReference>
<dbReference type="PANTHER" id="PTHR10434">
    <property type="entry name" value="1-ACYL-SN-GLYCEROL-3-PHOSPHATE ACYLTRANSFERASE"/>
    <property type="match status" value="1"/>
</dbReference>
<reference evidence="4 5" key="1">
    <citation type="submission" date="2018-11" db="EMBL/GenBank/DDBJ databases">
        <authorList>
            <person name="Kleinhagauer T."/>
            <person name="Glaeser S.P."/>
            <person name="Spergser J."/>
            <person name="Ruckert C."/>
            <person name="Kaempfer P."/>
            <person name="Busse H.-J."/>
        </authorList>
    </citation>
    <scope>NUCLEOTIDE SEQUENCE [LARGE SCALE GENOMIC DNA]</scope>
    <source>
        <strain evidence="4 5">812CH</strain>
    </source>
</reference>
<dbReference type="EC" id="2.3.1.-" evidence="4"/>
<evidence type="ECO:0000256" key="2">
    <source>
        <dbReference type="ARBA" id="ARBA00023315"/>
    </source>
</evidence>
<evidence type="ECO:0000313" key="4">
    <source>
        <dbReference type="EMBL" id="AZA08309.1"/>
    </source>
</evidence>
<dbReference type="Pfam" id="PF01553">
    <property type="entry name" value="Acyltransferase"/>
    <property type="match status" value="1"/>
</dbReference>
<evidence type="ECO:0000259" key="3">
    <source>
        <dbReference type="SMART" id="SM00563"/>
    </source>
</evidence>
<organism evidence="4 5">
    <name type="scientific">Corynebacterium pseudopelargi</name>
    <dbReference type="NCBI Taxonomy" id="2080757"/>
    <lineage>
        <taxon>Bacteria</taxon>
        <taxon>Bacillati</taxon>
        <taxon>Actinomycetota</taxon>
        <taxon>Actinomycetes</taxon>
        <taxon>Mycobacteriales</taxon>
        <taxon>Corynebacteriaceae</taxon>
        <taxon>Corynebacterium</taxon>
    </lineage>
</organism>
<evidence type="ECO:0000256" key="1">
    <source>
        <dbReference type="ARBA" id="ARBA00022679"/>
    </source>
</evidence>
<gene>
    <name evidence="4" type="primary">plsC</name>
    <name evidence="4" type="ORF">CPPEL_00805</name>
</gene>
<dbReference type="RefSeq" id="WP_123959243.1">
    <property type="nucleotide sequence ID" value="NZ_CP033898.1"/>
</dbReference>